<dbReference type="SUPFAM" id="SSF55620">
    <property type="entry name" value="Tetrahydrobiopterin biosynthesis enzymes-like"/>
    <property type="match status" value="2"/>
</dbReference>
<dbReference type="PIRSF" id="PIRSF000241">
    <property type="entry name" value="Urate_oxidase"/>
    <property type="match status" value="1"/>
</dbReference>
<evidence type="ECO:0000256" key="6">
    <source>
        <dbReference type="PIRSR" id="PIRSR000241-1"/>
    </source>
</evidence>
<dbReference type="UniPathway" id="UPA00394">
    <property type="reaction ID" value="UER00650"/>
</dbReference>
<dbReference type="Pfam" id="PF01014">
    <property type="entry name" value="Uricase"/>
    <property type="match status" value="2"/>
</dbReference>
<feature type="active site" description="Charge relay system" evidence="6">
    <location>
        <position position="12"/>
    </location>
</feature>
<dbReference type="Gene3D" id="3.10.270.10">
    <property type="entry name" value="Urate Oxidase"/>
    <property type="match status" value="1"/>
</dbReference>
<evidence type="ECO:0000256" key="2">
    <source>
        <dbReference type="ARBA" id="ARBA00009760"/>
    </source>
</evidence>
<evidence type="ECO:0000313" key="9">
    <source>
        <dbReference type="EMBL" id="SMB88215.1"/>
    </source>
</evidence>
<dbReference type="Proteomes" id="UP000192266">
    <property type="component" value="Unassembled WGS sequence"/>
</dbReference>
<feature type="binding site" evidence="7">
    <location>
        <position position="58"/>
    </location>
    <ligand>
        <name>urate</name>
        <dbReference type="ChEBI" id="CHEBI:17775"/>
    </ligand>
</feature>
<evidence type="ECO:0000256" key="3">
    <source>
        <dbReference type="ARBA" id="ARBA00022631"/>
    </source>
</evidence>
<protein>
    <recommendedName>
        <fullName evidence="5 8">Uricase</fullName>
        <ecNumber evidence="5 8">1.7.3.3</ecNumber>
    </recommendedName>
    <alternativeName>
        <fullName evidence="5">Urate oxidase</fullName>
    </alternativeName>
</protein>
<comment type="pathway">
    <text evidence="1 5">Purine metabolism; urate degradation; (S)-allantoin from urate: step 1/3.</text>
</comment>
<reference evidence="9 10" key="1">
    <citation type="submission" date="2017-04" db="EMBL/GenBank/DDBJ databases">
        <authorList>
            <person name="Afonso C.L."/>
            <person name="Miller P.J."/>
            <person name="Scott M.A."/>
            <person name="Spackman E."/>
            <person name="Goraichik I."/>
            <person name="Dimitrov K.M."/>
            <person name="Suarez D.L."/>
            <person name="Swayne D.E."/>
        </authorList>
    </citation>
    <scope>NUCLEOTIDE SEQUENCE [LARGE SCALE GENOMIC DNA]</scope>
    <source>
        <strain evidence="9 10">DSM 11622</strain>
    </source>
</reference>
<feature type="binding site" evidence="7">
    <location>
        <position position="57"/>
    </location>
    <ligand>
        <name>O2</name>
        <dbReference type="ChEBI" id="CHEBI:15379"/>
    </ligand>
</feature>
<evidence type="ECO:0000256" key="1">
    <source>
        <dbReference type="ARBA" id="ARBA00004831"/>
    </source>
</evidence>
<feature type="binding site" evidence="7">
    <location>
        <position position="175"/>
    </location>
    <ligand>
        <name>5-hydroxyisourate</name>
        <dbReference type="ChEBI" id="CHEBI:18072"/>
    </ligand>
</feature>
<evidence type="ECO:0000256" key="5">
    <source>
        <dbReference type="PIRNR" id="PIRNR000241"/>
    </source>
</evidence>
<dbReference type="GO" id="GO:0019628">
    <property type="term" value="P:urate catabolic process"/>
    <property type="evidence" value="ECO:0007669"/>
    <property type="project" value="UniProtKB-UniPathway"/>
</dbReference>
<dbReference type="EC" id="1.7.3.3" evidence="5 8"/>
<dbReference type="AlphaFoldDB" id="A0A1W1V4G3"/>
<comment type="function">
    <text evidence="5 8">Catalyzes the oxidation of uric acid to 5-hydroxyisourate, which is further processed to form (S)-allantoin.</text>
</comment>
<accession>A0A1W1V4G3</accession>
<gene>
    <name evidence="9" type="ORF">SAMN00120144_1189</name>
</gene>
<feature type="active site" description="Charge relay system" evidence="6">
    <location>
        <position position="246"/>
    </location>
</feature>
<keyword evidence="4 5" id="KW-0560">Oxidoreductase</keyword>
<dbReference type="PANTHER" id="PTHR42874:SF1">
    <property type="entry name" value="URICASE"/>
    <property type="match status" value="1"/>
</dbReference>
<dbReference type="PRINTS" id="PR00093">
    <property type="entry name" value="URICASE"/>
</dbReference>
<feature type="binding site" evidence="7">
    <location>
        <position position="158"/>
    </location>
    <ligand>
        <name>5-hydroxyisourate</name>
        <dbReference type="ChEBI" id="CHEBI:18072"/>
    </ligand>
</feature>
<sequence length="281" mass="31773">MGIKLGINAYGKNAVNLSKIIRHADHHEFRQISVSVALEGDFETAHTLGDNSKILPTDTQKNTVYALAKEHFTSTIEAFGMHLANFFFTRNPQVSKVKIELVEHGWQRMFFDGEAHTHAFTGGSTEKRRAIIIQTADGVQVSAGLQDLLLLKTTDSAFEKYIKDEYTVLKETTDRILATKCEATWPYSATDIDFEATYQRIRNTLLRTFAGHKSLSVQQTLYAIGEQILLENEVVKEISLTMPNKHHIPFNLEQFGMENKNEIFIATDEPFGYITGTVVRE</sequence>
<feature type="binding site" evidence="7">
    <location>
        <position position="217"/>
    </location>
    <ligand>
        <name>urate</name>
        <dbReference type="ChEBI" id="CHEBI:17775"/>
    </ligand>
</feature>
<proteinExistence type="inferred from homology"/>
<feature type="binding site" evidence="7">
    <location>
        <position position="158"/>
    </location>
    <ligand>
        <name>urate</name>
        <dbReference type="ChEBI" id="CHEBI:17775"/>
    </ligand>
</feature>
<name>A0A1W1V4G3_9BACT</name>
<evidence type="ECO:0000256" key="8">
    <source>
        <dbReference type="RuleBase" id="RU004455"/>
    </source>
</evidence>
<comment type="similarity">
    <text evidence="2 5 8">Belongs to the uricase family.</text>
</comment>
<evidence type="ECO:0000256" key="7">
    <source>
        <dbReference type="PIRSR" id="PIRSR000241-2"/>
    </source>
</evidence>
<feature type="binding site" evidence="7">
    <location>
        <position position="217"/>
    </location>
    <ligand>
        <name>5-hydroxyisourate</name>
        <dbReference type="ChEBI" id="CHEBI:18072"/>
    </ligand>
</feature>
<feature type="binding site" evidence="7">
    <location>
        <position position="57"/>
    </location>
    <ligand>
        <name>urate</name>
        <dbReference type="ChEBI" id="CHEBI:17775"/>
    </ligand>
</feature>
<dbReference type="GO" id="GO:0006144">
    <property type="term" value="P:purine nucleobase metabolic process"/>
    <property type="evidence" value="ECO:0007669"/>
    <property type="project" value="UniProtKB-KW"/>
</dbReference>
<keyword evidence="10" id="KW-1185">Reference proteome</keyword>
<keyword evidence="3 5" id="KW-0659">Purine metabolism</keyword>
<organism evidence="9 10">
    <name type="scientific">Hymenobacter roseosalivarius DSM 11622</name>
    <dbReference type="NCBI Taxonomy" id="645990"/>
    <lineage>
        <taxon>Bacteria</taxon>
        <taxon>Pseudomonadati</taxon>
        <taxon>Bacteroidota</taxon>
        <taxon>Cytophagia</taxon>
        <taxon>Cytophagales</taxon>
        <taxon>Hymenobacteraceae</taxon>
        <taxon>Hymenobacter</taxon>
    </lineage>
</organism>
<feature type="active site" description="Charge relay system" evidence="6">
    <location>
        <position position="57"/>
    </location>
</feature>
<dbReference type="RefSeq" id="WP_084444236.1">
    <property type="nucleotide sequence ID" value="NZ_FWWW01000049.1"/>
</dbReference>
<dbReference type="EMBL" id="FWWW01000049">
    <property type="protein sequence ID" value="SMB88215.1"/>
    <property type="molecule type" value="Genomic_DNA"/>
</dbReference>
<feature type="binding site" evidence="7">
    <location>
        <position position="57"/>
    </location>
    <ligand>
        <name>5-hydroxyisourate</name>
        <dbReference type="ChEBI" id="CHEBI:18072"/>
    </ligand>
</feature>
<dbReference type="NCBIfam" id="TIGR03383">
    <property type="entry name" value="urate_oxi"/>
    <property type="match status" value="1"/>
</dbReference>
<feature type="binding site" evidence="7">
    <location>
        <position position="175"/>
    </location>
    <ligand>
        <name>urate</name>
        <dbReference type="ChEBI" id="CHEBI:17775"/>
    </ligand>
</feature>
<evidence type="ECO:0000313" key="10">
    <source>
        <dbReference type="Proteomes" id="UP000192266"/>
    </source>
</evidence>
<feature type="binding site" evidence="7">
    <location>
        <position position="218"/>
    </location>
    <ligand>
        <name>5-hydroxyisourate</name>
        <dbReference type="ChEBI" id="CHEBI:18072"/>
    </ligand>
</feature>
<dbReference type="PROSITE" id="PS00366">
    <property type="entry name" value="URICASE"/>
    <property type="match status" value="1"/>
</dbReference>
<dbReference type="STRING" id="645990.SAMN00120144_1189"/>
<dbReference type="GO" id="GO:0004846">
    <property type="term" value="F:urate oxidase activity"/>
    <property type="evidence" value="ECO:0007669"/>
    <property type="project" value="UniProtKB-EC"/>
</dbReference>
<dbReference type="InterPro" id="IPR002042">
    <property type="entry name" value="Uricase"/>
</dbReference>
<feature type="binding site" evidence="7">
    <location>
        <position position="244"/>
    </location>
    <ligand>
        <name>urate</name>
        <dbReference type="ChEBI" id="CHEBI:17775"/>
    </ligand>
</feature>
<feature type="binding site" evidence="7">
    <location>
        <position position="218"/>
    </location>
    <ligand>
        <name>urate</name>
        <dbReference type="ChEBI" id="CHEBI:17775"/>
    </ligand>
</feature>
<comment type="catalytic activity">
    <reaction evidence="5 8">
        <text>urate + O2 + H2O = 5-hydroxyisourate + H2O2</text>
        <dbReference type="Rhea" id="RHEA:21368"/>
        <dbReference type="ChEBI" id="CHEBI:15377"/>
        <dbReference type="ChEBI" id="CHEBI:15379"/>
        <dbReference type="ChEBI" id="CHEBI:16240"/>
        <dbReference type="ChEBI" id="CHEBI:17775"/>
        <dbReference type="ChEBI" id="CHEBI:18072"/>
        <dbReference type="EC" id="1.7.3.3"/>
    </reaction>
</comment>
<dbReference type="OrthoDB" id="9809009at2"/>
<feature type="binding site" evidence="7">
    <location>
        <position position="244"/>
    </location>
    <ligand>
        <name>O2</name>
        <dbReference type="ChEBI" id="CHEBI:15379"/>
    </ligand>
</feature>
<feature type="binding site" evidence="7">
    <location>
        <position position="244"/>
    </location>
    <ligand>
        <name>5-hydroxyisourate</name>
        <dbReference type="ChEBI" id="CHEBI:18072"/>
    </ligand>
</feature>
<evidence type="ECO:0000256" key="4">
    <source>
        <dbReference type="ARBA" id="ARBA00023002"/>
    </source>
</evidence>
<dbReference type="InterPro" id="IPR019842">
    <property type="entry name" value="Uricase_CS"/>
</dbReference>
<dbReference type="PANTHER" id="PTHR42874">
    <property type="entry name" value="URICASE"/>
    <property type="match status" value="1"/>
</dbReference>